<dbReference type="PANTHER" id="PTHR36182">
    <property type="entry name" value="PROTEIN, PUTATIVE (AFU_ORTHOLOGUE AFUA_6G10930)-RELATED"/>
    <property type="match status" value="1"/>
</dbReference>
<feature type="chain" id="PRO_5044222694" evidence="2">
    <location>
        <begin position="18"/>
        <end position="383"/>
    </location>
</feature>
<dbReference type="PANTHER" id="PTHR36182:SF2">
    <property type="entry name" value="LYTIC POLYSACCHARIDE MONOOXYGENASE"/>
    <property type="match status" value="1"/>
</dbReference>
<feature type="signal peptide" evidence="2">
    <location>
        <begin position="1"/>
        <end position="17"/>
    </location>
</feature>
<gene>
    <name evidence="3" type="ORF">O9K51_09002</name>
</gene>
<evidence type="ECO:0000256" key="2">
    <source>
        <dbReference type="SAM" id="SignalP"/>
    </source>
</evidence>
<evidence type="ECO:0000313" key="4">
    <source>
        <dbReference type="Proteomes" id="UP001163105"/>
    </source>
</evidence>
<proteinExistence type="predicted"/>
<sequence>MFAKTLVLSGLAAIGSAHVLMVNPVPFDKGNLNNSPLVEDGSDFPCKFDQKYTANPAGASNVYAQGSTQQLTFRGSAVHGGGSCQVSVTTDNPPTKNSKWKVIHSIIGGCPARGQAQNYPTDPGLVNPDKYDFTIPKELAAGNYTLAWTWFNRIGNREMYMNCAPMAVTGSGGSDGFLNTLPDMFVANLGPRGARCETKEGPDLVFPNPGKNVAYENKLTPTNTAPPGGVSCQAAGGPAPTGAAPTAAPSPPATTAGPRPSHVNNPVQPPSSAPGGIYITVSNKPAPTSAAPVPSQPPAPSSAAPAPAPAPAPGNAGGHAPGTACTSEGAWNCVGGASFQRCASGTWSAVQPMAAGVKCQAGEASTLNMVSKRAMRRAVRFAA</sequence>
<name>A0AB34FHK0_9HYPO</name>
<reference evidence="3" key="1">
    <citation type="submission" date="2023-01" db="EMBL/GenBank/DDBJ databases">
        <title>The growth and conidiation of Purpureocillium lavendulum are regulated by nitrogen source and histone H3K14 acetylation.</title>
        <authorList>
            <person name="Tang P."/>
            <person name="Han J."/>
            <person name="Zhang C."/>
            <person name="Tang P."/>
            <person name="Qi F."/>
            <person name="Zhang K."/>
            <person name="Liang L."/>
        </authorList>
    </citation>
    <scope>NUCLEOTIDE SEQUENCE</scope>
    <source>
        <strain evidence="3">YMF1.00683</strain>
    </source>
</reference>
<comment type="caution">
    <text evidence="3">The sequence shown here is derived from an EMBL/GenBank/DDBJ whole genome shotgun (WGS) entry which is preliminary data.</text>
</comment>
<feature type="compositionally biased region" description="Low complexity" evidence="1">
    <location>
        <begin position="234"/>
        <end position="258"/>
    </location>
</feature>
<keyword evidence="3" id="KW-0378">Hydrolase</keyword>
<dbReference type="EMBL" id="JAQHRD010000008">
    <property type="protein sequence ID" value="KAJ6438410.1"/>
    <property type="molecule type" value="Genomic_DNA"/>
</dbReference>
<feature type="region of interest" description="Disordered" evidence="1">
    <location>
        <begin position="216"/>
        <end position="321"/>
    </location>
</feature>
<accession>A0AB34FHK0</accession>
<feature type="compositionally biased region" description="Pro residues" evidence="1">
    <location>
        <begin position="294"/>
        <end position="312"/>
    </location>
</feature>
<dbReference type="Gene3D" id="2.70.50.70">
    <property type="match status" value="1"/>
</dbReference>
<protein>
    <submittedName>
        <fullName evidence="3">Glycoside hydrolase</fullName>
    </submittedName>
</protein>
<evidence type="ECO:0000256" key="1">
    <source>
        <dbReference type="SAM" id="MobiDB-lite"/>
    </source>
</evidence>
<keyword evidence="4" id="KW-1185">Reference proteome</keyword>
<keyword evidence="2" id="KW-0732">Signal</keyword>
<dbReference type="AlphaFoldDB" id="A0AB34FHK0"/>
<dbReference type="Proteomes" id="UP001163105">
    <property type="component" value="Unassembled WGS sequence"/>
</dbReference>
<organism evidence="3 4">
    <name type="scientific">Purpureocillium lavendulum</name>
    <dbReference type="NCBI Taxonomy" id="1247861"/>
    <lineage>
        <taxon>Eukaryota</taxon>
        <taxon>Fungi</taxon>
        <taxon>Dikarya</taxon>
        <taxon>Ascomycota</taxon>
        <taxon>Pezizomycotina</taxon>
        <taxon>Sordariomycetes</taxon>
        <taxon>Hypocreomycetidae</taxon>
        <taxon>Hypocreales</taxon>
        <taxon>Ophiocordycipitaceae</taxon>
        <taxon>Purpureocillium</taxon>
    </lineage>
</organism>
<dbReference type="GO" id="GO:0016787">
    <property type="term" value="F:hydrolase activity"/>
    <property type="evidence" value="ECO:0007669"/>
    <property type="project" value="UniProtKB-KW"/>
</dbReference>
<evidence type="ECO:0000313" key="3">
    <source>
        <dbReference type="EMBL" id="KAJ6438410.1"/>
    </source>
</evidence>